<keyword evidence="1 3" id="KW-0853">WD repeat</keyword>
<feature type="repeat" description="WD" evidence="3">
    <location>
        <begin position="716"/>
        <end position="757"/>
    </location>
</feature>
<evidence type="ECO:0000313" key="6">
    <source>
        <dbReference type="Proteomes" id="UP000319576"/>
    </source>
</evidence>
<dbReference type="CDD" id="cd00200">
    <property type="entry name" value="WD40"/>
    <property type="match status" value="2"/>
</dbReference>
<evidence type="ECO:0000256" key="1">
    <source>
        <dbReference type="ARBA" id="ARBA00022574"/>
    </source>
</evidence>
<keyword evidence="2" id="KW-0677">Repeat</keyword>
<dbReference type="InterPro" id="IPR011047">
    <property type="entry name" value="Quinoprotein_ADH-like_sf"/>
</dbReference>
<keyword evidence="6" id="KW-1185">Reference proteome</keyword>
<dbReference type="PRINTS" id="PR00320">
    <property type="entry name" value="GPROTEINBRPT"/>
</dbReference>
<feature type="repeat" description="WD" evidence="3">
    <location>
        <begin position="826"/>
        <end position="867"/>
    </location>
</feature>
<dbReference type="PROSITE" id="PS00678">
    <property type="entry name" value="WD_REPEATS_1"/>
    <property type="match status" value="3"/>
</dbReference>
<feature type="repeat" description="WD" evidence="3">
    <location>
        <begin position="80"/>
        <end position="121"/>
    </location>
</feature>
<evidence type="ECO:0000256" key="2">
    <source>
        <dbReference type="ARBA" id="ARBA00022737"/>
    </source>
</evidence>
<evidence type="ECO:0000313" key="5">
    <source>
        <dbReference type="EMBL" id="QDU20495.1"/>
    </source>
</evidence>
<dbReference type="EMBL" id="CP036273">
    <property type="protein sequence ID" value="QDU20495.1"/>
    <property type="molecule type" value="Genomic_DNA"/>
</dbReference>
<protein>
    <submittedName>
        <fullName evidence="5">WD domain, G-beta repeat</fullName>
    </submittedName>
</protein>
<dbReference type="AlphaFoldDB" id="A0A517XSK7"/>
<dbReference type="KEGG" id="uli:ETAA1_24470"/>
<dbReference type="SUPFAM" id="SSF69322">
    <property type="entry name" value="Tricorn protease domain 2"/>
    <property type="match status" value="1"/>
</dbReference>
<proteinExistence type="predicted"/>
<feature type="chain" id="PRO_5022195805" evidence="4">
    <location>
        <begin position="29"/>
        <end position="971"/>
    </location>
</feature>
<sequence length="971" mass="99084" precursor="true">MPLPRRLTVPLAFAVGFFAVSSSGQAPAPDVVGVLKGHSDTIAAVAVSPDGTLIATGSFDKTVRLWDAATGKELRVYGGDKGHTLQVLSVAFSAQGDQLVSGGADNKALVWDMPTPNPVKTYAGAAALKAVAVSPDGVTFAVAGADGTIKVYPKGEEKGAVELKGHTGPVVGLGFSANNGFLVSAGADKTVRFWTPKDGKAVAAYHTGTADLTGLAVNAGNALPYTASADGLLRVWQAPPPPTPKAPPAAKDALTHLVTSTDGATAVVASADKTATLFAVANGTPAGSYGPTKASIEALALSPDQQTLAAGLADGSVVMWDRQGKVKAEVPAAAAGGVTAVGFHPSQPVFLTAGADGLAKGWALPIDPKQPADKATKFAIKAHTGKLTAAFFHPTNGYLVTAGADKLVRVWDTAKADKALREIGPLPNVPTALALSKDTQTLAAAVGKDVISWNLADGKELAKIAQPADVLSLSFSADKSRLLLGRADNLAVLADATTGVIHQAFPHAGPVRGAFLSQAAPIAVTASADKTVGISPITVQRVIVVGTGKVAGIALSPQGERVIAVGPGKEVTSWNTGNGTKEKAFDVGAEAIAAAFTKDGQRLAVSAADGSVKVFTIADGKQVGSIAAGAPATGLAFHPTAPALVGVLNSKAAAAWNVTVTPGMPTPPEFGRALQSYPHPAAAVGPAFLADGSFLTAADDKLARRFKIAGNAPAKTLPHPNLVDAVAFDETGKVIATGCHDGSLRLFDVEKAALSKEVKAHIKPAPANEPQPIYAVVWAPGSKQVLTASFDRSLKLWDAAGGTLVREFKAAPEPKPGDKLEPPKGPVGHRDQVFSAVFTKDGKLLASASSDRTVKLWDVASGNPVREFANPDLKSPFPGEPPASHPGWVHAVRFSTDEKLLITAGPAPRYKGYLAAWSVADGKRVAGAERDVGPIHALAVTPDGTRIVIGCGPKSRAESAVEALILKAPGK</sequence>
<evidence type="ECO:0000256" key="3">
    <source>
        <dbReference type="PROSITE-ProRule" id="PRU00221"/>
    </source>
</evidence>
<name>A0A517XSK7_9BACT</name>
<dbReference type="PROSITE" id="PS50082">
    <property type="entry name" value="WD_REPEATS_2"/>
    <property type="match status" value="8"/>
</dbReference>
<dbReference type="InterPro" id="IPR019775">
    <property type="entry name" value="WD40_repeat_CS"/>
</dbReference>
<gene>
    <name evidence="5" type="ORF">ETAA1_24470</name>
</gene>
<dbReference type="Pfam" id="PF00400">
    <property type="entry name" value="WD40"/>
    <property type="match status" value="10"/>
</dbReference>
<dbReference type="InterPro" id="IPR036322">
    <property type="entry name" value="WD40_repeat_dom_sf"/>
</dbReference>
<dbReference type="InterPro" id="IPR020472">
    <property type="entry name" value="WD40_PAC1"/>
</dbReference>
<accession>A0A517XSK7</accession>
<dbReference type="InterPro" id="IPR001680">
    <property type="entry name" value="WD40_rpt"/>
</dbReference>
<dbReference type="SUPFAM" id="SSF50998">
    <property type="entry name" value="Quinoprotein alcohol dehydrogenase-like"/>
    <property type="match status" value="1"/>
</dbReference>
<feature type="repeat" description="WD" evidence="3">
    <location>
        <begin position="35"/>
        <end position="76"/>
    </location>
</feature>
<feature type="repeat" description="WD" evidence="3">
    <location>
        <begin position="380"/>
        <end position="421"/>
    </location>
</feature>
<dbReference type="SMART" id="SM00320">
    <property type="entry name" value="WD40"/>
    <property type="match status" value="18"/>
</dbReference>
<dbReference type="RefSeq" id="WP_238389425.1">
    <property type="nucleotide sequence ID" value="NZ_CP036273.1"/>
</dbReference>
<feature type="repeat" description="WD" evidence="3">
    <location>
        <begin position="163"/>
        <end position="204"/>
    </location>
</feature>
<keyword evidence="4" id="KW-0732">Signal</keyword>
<dbReference type="PROSITE" id="PS50294">
    <property type="entry name" value="WD_REPEATS_REGION"/>
    <property type="match status" value="6"/>
</dbReference>
<feature type="repeat" description="WD" evidence="3">
    <location>
        <begin position="766"/>
        <end position="807"/>
    </location>
</feature>
<dbReference type="Proteomes" id="UP000319576">
    <property type="component" value="Chromosome"/>
</dbReference>
<dbReference type="Gene3D" id="2.130.10.10">
    <property type="entry name" value="YVTN repeat-like/Quinoprotein amine dehydrogenase"/>
    <property type="match status" value="6"/>
</dbReference>
<dbReference type="PANTHER" id="PTHR19879:SF9">
    <property type="entry name" value="TRANSCRIPTION INITIATION FACTOR TFIID SUBUNIT 5"/>
    <property type="match status" value="1"/>
</dbReference>
<feature type="repeat" description="WD" evidence="3">
    <location>
        <begin position="289"/>
        <end position="321"/>
    </location>
</feature>
<evidence type="ECO:0000256" key="4">
    <source>
        <dbReference type="SAM" id="SignalP"/>
    </source>
</evidence>
<feature type="signal peptide" evidence="4">
    <location>
        <begin position="1"/>
        <end position="28"/>
    </location>
</feature>
<dbReference type="SUPFAM" id="SSF50978">
    <property type="entry name" value="WD40 repeat-like"/>
    <property type="match status" value="2"/>
</dbReference>
<dbReference type="InterPro" id="IPR015943">
    <property type="entry name" value="WD40/YVTN_repeat-like_dom_sf"/>
</dbReference>
<reference evidence="5 6" key="1">
    <citation type="submission" date="2019-02" db="EMBL/GenBank/DDBJ databases">
        <title>Deep-cultivation of Planctomycetes and their phenomic and genomic characterization uncovers novel biology.</title>
        <authorList>
            <person name="Wiegand S."/>
            <person name="Jogler M."/>
            <person name="Boedeker C."/>
            <person name="Pinto D."/>
            <person name="Vollmers J."/>
            <person name="Rivas-Marin E."/>
            <person name="Kohn T."/>
            <person name="Peeters S.H."/>
            <person name="Heuer A."/>
            <person name="Rast P."/>
            <person name="Oberbeckmann S."/>
            <person name="Bunk B."/>
            <person name="Jeske O."/>
            <person name="Meyerdierks A."/>
            <person name="Storesund J.E."/>
            <person name="Kallscheuer N."/>
            <person name="Luecker S."/>
            <person name="Lage O.M."/>
            <person name="Pohl T."/>
            <person name="Merkel B.J."/>
            <person name="Hornburger P."/>
            <person name="Mueller R.-W."/>
            <person name="Bruemmer F."/>
            <person name="Labrenz M."/>
            <person name="Spormann A.M."/>
            <person name="Op den Camp H."/>
            <person name="Overmann J."/>
            <person name="Amann R."/>
            <person name="Jetten M.S.M."/>
            <person name="Mascher T."/>
            <person name="Medema M.H."/>
            <person name="Devos D.P."/>
            <person name="Kaster A.-K."/>
            <person name="Ovreas L."/>
            <person name="Rohde M."/>
            <person name="Galperin M.Y."/>
            <person name="Jogler C."/>
        </authorList>
    </citation>
    <scope>NUCLEOTIDE SEQUENCE [LARGE SCALE GENOMIC DNA]</scope>
    <source>
        <strain evidence="5 6">ETA_A1</strain>
    </source>
</reference>
<organism evidence="5 6">
    <name type="scientific">Urbifossiella limnaea</name>
    <dbReference type="NCBI Taxonomy" id="2528023"/>
    <lineage>
        <taxon>Bacteria</taxon>
        <taxon>Pseudomonadati</taxon>
        <taxon>Planctomycetota</taxon>
        <taxon>Planctomycetia</taxon>
        <taxon>Gemmatales</taxon>
        <taxon>Gemmataceae</taxon>
        <taxon>Urbifossiella</taxon>
    </lineage>
</organism>
<dbReference type="PANTHER" id="PTHR19879">
    <property type="entry name" value="TRANSCRIPTION INITIATION FACTOR TFIID"/>
    <property type="match status" value="1"/>
</dbReference>